<dbReference type="Pfam" id="PF03883">
    <property type="entry name" value="H2O2_YaaD"/>
    <property type="match status" value="1"/>
</dbReference>
<dbReference type="EMBL" id="QYAD01000002">
    <property type="protein sequence ID" value="MBL3689871.1"/>
    <property type="molecule type" value="Genomic_DNA"/>
</dbReference>
<protein>
    <submittedName>
        <fullName evidence="1">Peroxide stress protein YaaA</fullName>
    </submittedName>
</protein>
<proteinExistence type="predicted"/>
<keyword evidence="2" id="KW-1185">Reference proteome</keyword>
<dbReference type="Proteomes" id="UP001646141">
    <property type="component" value="Unassembled WGS sequence"/>
</dbReference>
<dbReference type="PANTHER" id="PTHR30283">
    <property type="entry name" value="PEROXIDE STRESS RESPONSE PROTEIN YAAA"/>
    <property type="match status" value="1"/>
</dbReference>
<dbReference type="InterPro" id="IPR005583">
    <property type="entry name" value="YaaA"/>
</dbReference>
<comment type="caution">
    <text evidence="1">The sequence shown here is derived from an EMBL/GenBank/DDBJ whole genome shotgun (WGS) entry which is preliminary data.</text>
</comment>
<sequence>MLILLPPSETKRSGGTGTFVPDRLRNHDALGAARASVRAALEELSEDPVASAKALKLGVKNGAEREHNLVLRESGVLPAIERYTGVLYDALDAPSLDAPARAWLDSHVAVQSALFGLIGAGEEIPAYRLSAGSRLPGLGTPLKRVWGSAHAALPWAEAGLVLDLRSQDYAALASVPGDRSWFLHVAQRGEDGAVRALNHFNKAAKGDFVRRLARSQADFTTVEDVVEWAREAGLELSCSADSHELTLITELGAPGAASARSAAAR</sequence>
<evidence type="ECO:0000313" key="1">
    <source>
        <dbReference type="EMBL" id="MBL3689871.1"/>
    </source>
</evidence>
<reference evidence="1 2" key="1">
    <citation type="submission" date="2018-09" db="EMBL/GenBank/DDBJ databases">
        <title>Comparative genomics of Leucobacter spp.</title>
        <authorList>
            <person name="Reis A.C."/>
            <person name="Kolvenbach B.A."/>
            <person name="Corvini P.F.X."/>
            <person name="Nunes O.C."/>
        </authorList>
    </citation>
    <scope>NUCLEOTIDE SEQUENCE [LARGE SCALE GENOMIC DNA]</scope>
    <source>
        <strain evidence="1 2">L-1</strain>
    </source>
</reference>
<evidence type="ECO:0000313" key="2">
    <source>
        <dbReference type="Proteomes" id="UP001646141"/>
    </source>
</evidence>
<gene>
    <name evidence="1" type="primary">yaaA</name>
    <name evidence="1" type="ORF">D3226_07835</name>
</gene>
<dbReference type="RefSeq" id="WP_202381947.1">
    <property type="nucleotide sequence ID" value="NZ_BAAAMA010000002.1"/>
</dbReference>
<organism evidence="1 2">
    <name type="scientific">Leucobacter chromiireducens subsp. chromiireducens</name>
    <dbReference type="NCBI Taxonomy" id="660067"/>
    <lineage>
        <taxon>Bacteria</taxon>
        <taxon>Bacillati</taxon>
        <taxon>Actinomycetota</taxon>
        <taxon>Actinomycetes</taxon>
        <taxon>Micrococcales</taxon>
        <taxon>Microbacteriaceae</taxon>
        <taxon>Leucobacter</taxon>
    </lineage>
</organism>
<dbReference type="PANTHER" id="PTHR30283:SF4">
    <property type="entry name" value="PEROXIDE STRESS RESISTANCE PROTEIN YAAA"/>
    <property type="match status" value="1"/>
</dbReference>
<accession>A0ABS1SSG4</accession>
<name>A0ABS1SSG4_9MICO</name>